<dbReference type="AlphaFoldDB" id="A0A8X7SV22"/>
<protein>
    <submittedName>
        <fullName evidence="1">Uncharacterized protein</fullName>
    </submittedName>
</protein>
<sequence length="363" mass="39801">MARSSARLVLCPCSRCIVHSRLGGKISISTANKHRQRDVLRQAAARDRQRVLLSAAEGNDIGLQGGDGQMAAADVEGAGLAAGVGDAGGPTSGSDVGSPIPDRPVDDAGPALDPFDGNGGDLQKWIRLLHVMVVWLNCGRGLARSDAHLLLLFIAVVILADRQQPLHIDTIRRRLGIEVKFRRFVVCPNLECQDAVAVSVAEARIRCLLCDTPYFRPSSTDVRQVPVRFFSYSPVIPFLNHCWRRPGFEAAVNSWRRRPRQEGYQDVYDGEAWSERTNGGHTFTSHRHHLNLAVSLDWFEPFTRRGTGSYSMGVLALRIDNLPASVRNRKENIHVVAILPGPKQTSAQGLEAAMAPLIEPSRS</sequence>
<accession>A0A8X7SV22</accession>
<name>A0A8X7SV22_9BASI</name>
<comment type="caution">
    <text evidence="1">The sequence shown here is derived from an EMBL/GenBank/DDBJ whole genome shotgun (WGS) entry which is preliminary data.</text>
</comment>
<reference evidence="1" key="2">
    <citation type="journal article" date="2019" name="IMA Fungus">
        <title>Genome sequencing and comparison of five Tilletia species to identify candidate genes for the detection of regulated species infecting wheat.</title>
        <authorList>
            <person name="Nguyen H.D.T."/>
            <person name="Sultana T."/>
            <person name="Kesanakurti P."/>
            <person name="Hambleton S."/>
        </authorList>
    </citation>
    <scope>NUCLEOTIDE SEQUENCE</scope>
    <source>
        <strain evidence="1">DAOMC 236426</strain>
    </source>
</reference>
<dbReference type="EMBL" id="LWDE02000908">
    <property type="protein sequence ID" value="KAE8243371.1"/>
    <property type="molecule type" value="Genomic_DNA"/>
</dbReference>
<reference evidence="1" key="1">
    <citation type="submission" date="2016-04" db="EMBL/GenBank/DDBJ databases">
        <authorList>
            <person name="Nguyen H.D."/>
            <person name="Samba Siva P."/>
            <person name="Cullis J."/>
            <person name="Levesque C.A."/>
            <person name="Hambleton S."/>
        </authorList>
    </citation>
    <scope>NUCLEOTIDE SEQUENCE</scope>
    <source>
        <strain evidence="1">DAOMC 236426</strain>
    </source>
</reference>
<proteinExistence type="predicted"/>
<evidence type="ECO:0000313" key="2">
    <source>
        <dbReference type="Proteomes" id="UP000077684"/>
    </source>
</evidence>
<keyword evidence="2" id="KW-1185">Reference proteome</keyword>
<gene>
    <name evidence="1" type="ORF">A4X06_0g6364</name>
</gene>
<dbReference type="Proteomes" id="UP000077684">
    <property type="component" value="Unassembled WGS sequence"/>
</dbReference>
<organism evidence="1 2">
    <name type="scientific">Tilletia controversa</name>
    <name type="common">dwarf bunt fungus</name>
    <dbReference type="NCBI Taxonomy" id="13291"/>
    <lineage>
        <taxon>Eukaryota</taxon>
        <taxon>Fungi</taxon>
        <taxon>Dikarya</taxon>
        <taxon>Basidiomycota</taxon>
        <taxon>Ustilaginomycotina</taxon>
        <taxon>Exobasidiomycetes</taxon>
        <taxon>Tilletiales</taxon>
        <taxon>Tilletiaceae</taxon>
        <taxon>Tilletia</taxon>
    </lineage>
</organism>
<evidence type="ECO:0000313" key="1">
    <source>
        <dbReference type="EMBL" id="KAE8243371.1"/>
    </source>
</evidence>